<dbReference type="OrthoDB" id="6425704at2759"/>
<dbReference type="EMBL" id="BMAO01004850">
    <property type="protein sequence ID" value="GFQ97469.1"/>
    <property type="molecule type" value="Genomic_DNA"/>
</dbReference>
<evidence type="ECO:0000313" key="1">
    <source>
        <dbReference type="EMBL" id="GFQ97469.1"/>
    </source>
</evidence>
<organism evidence="1 2">
    <name type="scientific">Trichonephila clavata</name>
    <name type="common">Joro spider</name>
    <name type="synonym">Nephila clavata</name>
    <dbReference type="NCBI Taxonomy" id="2740835"/>
    <lineage>
        <taxon>Eukaryota</taxon>
        <taxon>Metazoa</taxon>
        <taxon>Ecdysozoa</taxon>
        <taxon>Arthropoda</taxon>
        <taxon>Chelicerata</taxon>
        <taxon>Arachnida</taxon>
        <taxon>Araneae</taxon>
        <taxon>Araneomorphae</taxon>
        <taxon>Entelegynae</taxon>
        <taxon>Araneoidea</taxon>
        <taxon>Nephilidae</taxon>
        <taxon>Trichonephila</taxon>
    </lineage>
</organism>
<dbReference type="Proteomes" id="UP000887116">
    <property type="component" value="Unassembled WGS sequence"/>
</dbReference>
<protein>
    <submittedName>
        <fullName evidence="1">Uncharacterized protein</fullName>
    </submittedName>
</protein>
<sequence length="244" mass="28133">MQPALRRRYCEAKELLQKNSHLGWRRKKNGSFQTVSTTNQVETQKKIDITTTTPYTDTKSVNDKRNFKFQPMAGDFNNDPSLLSNLVLIDSDGVNTFRKPHAGNASIFITSASKSEEQINPFSASLKTTLTQIPENSFWGDYKLQSDKDAFEMEEPELIDIFEKPFLLNNPFASDYLTNPFSDVFIPLPDHCKFTQEGTNPFKDATEEIRNNPLDSSEWQKHDEFFQKLRKSKGLDEKQLYQIT</sequence>
<reference evidence="1" key="1">
    <citation type="submission" date="2020-07" db="EMBL/GenBank/DDBJ databases">
        <title>Multicomponent nature underlies the extraordinary mechanical properties of spider dragline silk.</title>
        <authorList>
            <person name="Kono N."/>
            <person name="Nakamura H."/>
            <person name="Mori M."/>
            <person name="Yoshida Y."/>
            <person name="Ohtoshi R."/>
            <person name="Malay A.D."/>
            <person name="Moran D.A.P."/>
            <person name="Tomita M."/>
            <person name="Numata K."/>
            <person name="Arakawa K."/>
        </authorList>
    </citation>
    <scope>NUCLEOTIDE SEQUENCE</scope>
</reference>
<keyword evidence="2" id="KW-1185">Reference proteome</keyword>
<accession>A0A8X6G9R6</accession>
<comment type="caution">
    <text evidence="1">The sequence shown here is derived from an EMBL/GenBank/DDBJ whole genome shotgun (WGS) entry which is preliminary data.</text>
</comment>
<gene>
    <name evidence="1" type="ORF">TNCT_446051</name>
</gene>
<dbReference type="AlphaFoldDB" id="A0A8X6G9R6"/>
<name>A0A8X6G9R6_TRICU</name>
<evidence type="ECO:0000313" key="2">
    <source>
        <dbReference type="Proteomes" id="UP000887116"/>
    </source>
</evidence>
<proteinExistence type="predicted"/>